<dbReference type="Proteomes" id="UP000054937">
    <property type="component" value="Unassembled WGS sequence"/>
</dbReference>
<organism evidence="3 4">
    <name type="scientific">Pseudocohnilembus persalinus</name>
    <name type="common">Ciliate</name>
    <dbReference type="NCBI Taxonomy" id="266149"/>
    <lineage>
        <taxon>Eukaryota</taxon>
        <taxon>Sar</taxon>
        <taxon>Alveolata</taxon>
        <taxon>Ciliophora</taxon>
        <taxon>Intramacronucleata</taxon>
        <taxon>Oligohymenophorea</taxon>
        <taxon>Scuticociliatia</taxon>
        <taxon>Philasterida</taxon>
        <taxon>Pseudocohnilembidae</taxon>
        <taxon>Pseudocohnilembus</taxon>
    </lineage>
</organism>
<name>A0A0V0QL26_PSEPJ</name>
<reference evidence="3 4" key="1">
    <citation type="journal article" date="2015" name="Sci. Rep.">
        <title>Genome of the facultative scuticociliatosis pathogen Pseudocohnilembus persalinus provides insight into its virulence through horizontal gene transfer.</title>
        <authorList>
            <person name="Xiong J."/>
            <person name="Wang G."/>
            <person name="Cheng J."/>
            <person name="Tian M."/>
            <person name="Pan X."/>
            <person name="Warren A."/>
            <person name="Jiang C."/>
            <person name="Yuan D."/>
            <person name="Miao W."/>
        </authorList>
    </citation>
    <scope>NUCLEOTIDE SEQUENCE [LARGE SCALE GENOMIC DNA]</scope>
    <source>
        <strain evidence="3">36N120E</strain>
    </source>
</reference>
<evidence type="ECO:0000259" key="2">
    <source>
        <dbReference type="PROSITE" id="PS50222"/>
    </source>
</evidence>
<keyword evidence="4" id="KW-1185">Reference proteome</keyword>
<dbReference type="PANTHER" id="PTHR34894">
    <property type="entry name" value="SAM-DEPENDENT METHYLTRANSFERASE RSMI, CONSERVED SITE"/>
    <property type="match status" value="1"/>
</dbReference>
<sequence length="288" mass="34927">MEYQLYINTLKYFYLESQAKIQSVIQFSDTFIEYDNIKPYLLLFYEPKLNNDEFQKLQFEIKGLCENEVSQKNSMEFGELFKICLHHYKRKKNEVQRHIQDIFYATDLDGNDSIELYEFQMICKYIEKMPFEQSEKLFIEEADFTNSQNQERALSFEKFTQLALEKGLFQYKKTEIFSQQVPKDDQIVTGYIQLQRHWQERKSQIKYRFLKSKQYKDNIAQMLDQIEQKLELSELENSKSVWLSYRLLDEESRRLVLEFESNKLISEILPIKLHMLNFVAQKFNQLEI</sequence>
<keyword evidence="1" id="KW-0106">Calcium</keyword>
<dbReference type="PANTHER" id="PTHR34894:SF5">
    <property type="entry name" value="EF-HAND DOMAIN-CONTAINING PROTEIN"/>
    <property type="match status" value="1"/>
</dbReference>
<dbReference type="PROSITE" id="PS00018">
    <property type="entry name" value="EF_HAND_1"/>
    <property type="match status" value="1"/>
</dbReference>
<dbReference type="SUPFAM" id="SSF47473">
    <property type="entry name" value="EF-hand"/>
    <property type="match status" value="1"/>
</dbReference>
<dbReference type="InterPro" id="IPR018247">
    <property type="entry name" value="EF_Hand_1_Ca_BS"/>
</dbReference>
<dbReference type="InterPro" id="IPR002048">
    <property type="entry name" value="EF_hand_dom"/>
</dbReference>
<dbReference type="PROSITE" id="PS50222">
    <property type="entry name" value="EF_HAND_2"/>
    <property type="match status" value="1"/>
</dbReference>
<gene>
    <name evidence="3" type="ORF">PPERSA_09052</name>
</gene>
<dbReference type="InParanoid" id="A0A0V0QL26"/>
<protein>
    <recommendedName>
        <fullName evidence="2">EF-hand domain-containing protein</fullName>
    </recommendedName>
</protein>
<dbReference type="EMBL" id="LDAU01000149">
    <property type="protein sequence ID" value="KRX02930.1"/>
    <property type="molecule type" value="Genomic_DNA"/>
</dbReference>
<comment type="caution">
    <text evidence="3">The sequence shown here is derived from an EMBL/GenBank/DDBJ whole genome shotgun (WGS) entry which is preliminary data.</text>
</comment>
<evidence type="ECO:0000313" key="3">
    <source>
        <dbReference type="EMBL" id="KRX02930.1"/>
    </source>
</evidence>
<proteinExistence type="predicted"/>
<dbReference type="GO" id="GO:0005509">
    <property type="term" value="F:calcium ion binding"/>
    <property type="evidence" value="ECO:0007669"/>
    <property type="project" value="InterPro"/>
</dbReference>
<accession>A0A0V0QL26</accession>
<feature type="domain" description="EF-hand" evidence="2">
    <location>
        <begin position="94"/>
        <end position="129"/>
    </location>
</feature>
<dbReference type="InterPro" id="IPR011992">
    <property type="entry name" value="EF-hand-dom_pair"/>
</dbReference>
<evidence type="ECO:0000313" key="4">
    <source>
        <dbReference type="Proteomes" id="UP000054937"/>
    </source>
</evidence>
<dbReference type="Gene3D" id="1.10.238.10">
    <property type="entry name" value="EF-hand"/>
    <property type="match status" value="1"/>
</dbReference>
<dbReference type="AlphaFoldDB" id="A0A0V0QL26"/>
<dbReference type="OrthoDB" id="1927454at2759"/>
<evidence type="ECO:0000256" key="1">
    <source>
        <dbReference type="ARBA" id="ARBA00022837"/>
    </source>
</evidence>